<dbReference type="Proteomes" id="UP000238916">
    <property type="component" value="Unassembled WGS sequence"/>
</dbReference>
<protein>
    <submittedName>
        <fullName evidence="1">Superfamily I DNA and RNA helicase and helicase subunits-like protein</fullName>
    </submittedName>
</protein>
<evidence type="ECO:0000313" key="2">
    <source>
        <dbReference type="Proteomes" id="UP000238916"/>
    </source>
</evidence>
<organism evidence="1 2">
    <name type="scientific">Candidatus Desulfosporosinus infrequens</name>
    <dbReference type="NCBI Taxonomy" id="2043169"/>
    <lineage>
        <taxon>Bacteria</taxon>
        <taxon>Bacillati</taxon>
        <taxon>Bacillota</taxon>
        <taxon>Clostridia</taxon>
        <taxon>Eubacteriales</taxon>
        <taxon>Desulfitobacteriaceae</taxon>
        <taxon>Desulfosporosinus</taxon>
    </lineage>
</organism>
<keyword evidence="1" id="KW-0067">ATP-binding</keyword>
<keyword evidence="1" id="KW-0347">Helicase</keyword>
<dbReference type="GO" id="GO:0004386">
    <property type="term" value="F:helicase activity"/>
    <property type="evidence" value="ECO:0007669"/>
    <property type="project" value="UniProtKB-KW"/>
</dbReference>
<sequence length="389" mass="45444">MRRNFGDVTFEMDKCKIALKILRYWYLVEFLNQPNFPLETRENQKNNCKAAEGKTNWKQISLYHPFATEEIDPMTIFFRKSLEQYRQYPEISDEVSICFGKIKRMDCIEYLQQRFAQKIYSPEKDLSSISLIGLKCDPQGCYIEKSVNVSPLIWGIARLQSHTGEINDEDLSMLLSLKAYSNDMQVFEDYLTHQNEDGQTIGATITSNLLGQLYHQIYKTYLNPIWGSHSSAKQEGIMIYRRYYSEEDKSKDSESLYFSDLSKSFFMNDLQMIIEEVSANHYGTKGSMEKAVIDYIVGAYAEEYPQEGRMDFAKRVNLRTAWNHDTKEERADFLTAIWIFSCHLLENGLRNICLLLCSNWQLIWARIPKRAVEIFSLLTGLRALAKQPY</sequence>
<accession>A0A2U3LQW5</accession>
<proteinExistence type="predicted"/>
<reference evidence="2" key="1">
    <citation type="submission" date="2018-02" db="EMBL/GenBank/DDBJ databases">
        <authorList>
            <person name="Hausmann B."/>
        </authorList>
    </citation>
    <scope>NUCLEOTIDE SEQUENCE [LARGE SCALE GENOMIC DNA]</scope>
    <source>
        <strain evidence="2">Peat soil MAG SbF1</strain>
    </source>
</reference>
<name>A0A2U3LQW5_9FIRM</name>
<dbReference type="AlphaFoldDB" id="A0A2U3LQW5"/>
<gene>
    <name evidence="1" type="ORF">SBF1_7410005</name>
</gene>
<dbReference type="EMBL" id="OMOF01000714">
    <property type="protein sequence ID" value="SPF54268.1"/>
    <property type="molecule type" value="Genomic_DNA"/>
</dbReference>
<keyword evidence="1" id="KW-0547">Nucleotide-binding</keyword>
<evidence type="ECO:0000313" key="1">
    <source>
        <dbReference type="EMBL" id="SPF54268.1"/>
    </source>
</evidence>
<keyword evidence="1" id="KW-0378">Hydrolase</keyword>